<organism evidence="3 4">
    <name type="scientific">Falsiroseomonas bella</name>
    <dbReference type="NCBI Taxonomy" id="2184016"/>
    <lineage>
        <taxon>Bacteria</taxon>
        <taxon>Pseudomonadati</taxon>
        <taxon>Pseudomonadota</taxon>
        <taxon>Alphaproteobacteria</taxon>
        <taxon>Acetobacterales</taxon>
        <taxon>Roseomonadaceae</taxon>
        <taxon>Falsiroseomonas</taxon>
    </lineage>
</organism>
<dbReference type="EMBL" id="QGNA01000009">
    <property type="protein sequence ID" value="PWS34003.1"/>
    <property type="molecule type" value="Genomic_DNA"/>
</dbReference>
<feature type="domain" description="GST N-terminal" evidence="1">
    <location>
        <begin position="1"/>
        <end position="82"/>
    </location>
</feature>
<accession>A0A317F6I0</accession>
<comment type="caution">
    <text evidence="3">The sequence shown here is derived from an EMBL/GenBank/DDBJ whole genome shotgun (WGS) entry which is preliminary data.</text>
</comment>
<dbReference type="InterPro" id="IPR040079">
    <property type="entry name" value="Glutathione_S-Trfase"/>
</dbReference>
<dbReference type="InterPro" id="IPR036249">
    <property type="entry name" value="Thioredoxin-like_sf"/>
</dbReference>
<dbReference type="InterPro" id="IPR050983">
    <property type="entry name" value="GST_Omega/HSP26"/>
</dbReference>
<dbReference type="SFLD" id="SFLDS00019">
    <property type="entry name" value="Glutathione_Transferase_(cytos"/>
    <property type="match status" value="1"/>
</dbReference>
<evidence type="ECO:0008006" key="5">
    <source>
        <dbReference type="Google" id="ProtNLM"/>
    </source>
</evidence>
<dbReference type="CDD" id="cd00299">
    <property type="entry name" value="GST_C_family"/>
    <property type="match status" value="1"/>
</dbReference>
<dbReference type="Pfam" id="PF13409">
    <property type="entry name" value="GST_N_2"/>
    <property type="match status" value="1"/>
</dbReference>
<reference evidence="4" key="1">
    <citation type="submission" date="2018-05" db="EMBL/GenBank/DDBJ databases">
        <authorList>
            <person name="Du Z."/>
            <person name="Wang X."/>
        </authorList>
    </citation>
    <scope>NUCLEOTIDE SEQUENCE [LARGE SCALE GENOMIC DNA]</scope>
    <source>
        <strain evidence="4">CQN31</strain>
    </source>
</reference>
<dbReference type="GO" id="GO:0005737">
    <property type="term" value="C:cytoplasm"/>
    <property type="evidence" value="ECO:0007669"/>
    <property type="project" value="TreeGrafter"/>
</dbReference>
<evidence type="ECO:0000313" key="3">
    <source>
        <dbReference type="EMBL" id="PWS34003.1"/>
    </source>
</evidence>
<dbReference type="InterPro" id="IPR004045">
    <property type="entry name" value="Glutathione_S-Trfase_N"/>
</dbReference>
<dbReference type="Gene3D" id="3.40.30.10">
    <property type="entry name" value="Glutaredoxin"/>
    <property type="match status" value="1"/>
</dbReference>
<proteinExistence type="predicted"/>
<evidence type="ECO:0000259" key="2">
    <source>
        <dbReference type="PROSITE" id="PS50405"/>
    </source>
</evidence>
<dbReference type="Gene3D" id="1.20.1050.10">
    <property type="match status" value="1"/>
</dbReference>
<evidence type="ECO:0000313" key="4">
    <source>
        <dbReference type="Proteomes" id="UP000245765"/>
    </source>
</evidence>
<feature type="domain" description="GST C-terminal" evidence="2">
    <location>
        <begin position="87"/>
        <end position="219"/>
    </location>
</feature>
<keyword evidence="4" id="KW-1185">Reference proteome</keyword>
<name>A0A317F6I0_9PROT</name>
<gene>
    <name evidence="3" type="ORF">DFH01_27090</name>
</gene>
<dbReference type="RefSeq" id="WP_109873664.1">
    <property type="nucleotide sequence ID" value="NZ_QGNA01000009.1"/>
</dbReference>
<dbReference type="SFLD" id="SFLDG00358">
    <property type="entry name" value="Main_(cytGST)"/>
    <property type="match status" value="1"/>
</dbReference>
<dbReference type="PANTHER" id="PTHR43968:SF6">
    <property type="entry name" value="GLUTATHIONE S-TRANSFERASE OMEGA"/>
    <property type="match status" value="1"/>
</dbReference>
<evidence type="ECO:0000259" key="1">
    <source>
        <dbReference type="PROSITE" id="PS50404"/>
    </source>
</evidence>
<dbReference type="PROSITE" id="PS50405">
    <property type="entry name" value="GST_CTER"/>
    <property type="match status" value="1"/>
</dbReference>
<dbReference type="InterPro" id="IPR036282">
    <property type="entry name" value="Glutathione-S-Trfase_C_sf"/>
</dbReference>
<dbReference type="PROSITE" id="PS50404">
    <property type="entry name" value="GST_NTER"/>
    <property type="match status" value="1"/>
</dbReference>
<dbReference type="InterPro" id="IPR010987">
    <property type="entry name" value="Glutathione-S-Trfase_C-like"/>
</dbReference>
<dbReference type="AlphaFoldDB" id="A0A317F6I0"/>
<dbReference type="PANTHER" id="PTHR43968">
    <property type="match status" value="1"/>
</dbReference>
<dbReference type="CDD" id="cd00570">
    <property type="entry name" value="GST_N_family"/>
    <property type="match status" value="1"/>
</dbReference>
<sequence>MPLTLHYLSGSPYTWRVHIALAHKGIPHALRPMSYDAGDFRASEFAALNPRRRVPVIEHDDFVLYESAAILEYLEDIAPTPPLLAADPRRRAIQRRMVREADQYLATHLEELVEAVLFTPPDQRDPEKIADAQSCLRAELAFWETLIEGDFLAGDFFGAPDATLYPLVALARRIASRNPGLMTPENLAGPRIAAWMARMEALPVIRATWPPHWGAPPGA</sequence>
<dbReference type="Proteomes" id="UP000245765">
    <property type="component" value="Unassembled WGS sequence"/>
</dbReference>
<dbReference type="SUPFAM" id="SSF52833">
    <property type="entry name" value="Thioredoxin-like"/>
    <property type="match status" value="1"/>
</dbReference>
<dbReference type="OrthoDB" id="9794721at2"/>
<dbReference type="SUPFAM" id="SSF47616">
    <property type="entry name" value="GST C-terminal domain-like"/>
    <property type="match status" value="1"/>
</dbReference>
<protein>
    <recommendedName>
        <fullName evidence="5">Glutathione S-transferase</fullName>
    </recommendedName>
</protein>